<protein>
    <submittedName>
        <fullName evidence="1">Uncharacterized protein</fullName>
    </submittedName>
</protein>
<proteinExistence type="predicted"/>
<name>A0A1R2ARM9_9CILI</name>
<accession>A0A1R2ARM9</accession>
<gene>
    <name evidence="1" type="ORF">SteCoe_35749</name>
</gene>
<reference evidence="1 2" key="1">
    <citation type="submission" date="2016-11" db="EMBL/GenBank/DDBJ databases">
        <title>The macronuclear genome of Stentor coeruleus: a giant cell with tiny introns.</title>
        <authorList>
            <person name="Slabodnick M."/>
            <person name="Ruby J.G."/>
            <person name="Reiff S.B."/>
            <person name="Swart E.C."/>
            <person name="Gosai S."/>
            <person name="Prabakaran S."/>
            <person name="Witkowska E."/>
            <person name="Larue G.E."/>
            <person name="Fisher S."/>
            <person name="Freeman R.M."/>
            <person name="Gunawardena J."/>
            <person name="Chu W."/>
            <person name="Stover N.A."/>
            <person name="Gregory B.D."/>
            <person name="Nowacki M."/>
            <person name="Derisi J."/>
            <person name="Roy S.W."/>
            <person name="Marshall W.F."/>
            <person name="Sood P."/>
        </authorList>
    </citation>
    <scope>NUCLEOTIDE SEQUENCE [LARGE SCALE GENOMIC DNA]</scope>
    <source>
        <strain evidence="1">WM001</strain>
    </source>
</reference>
<evidence type="ECO:0000313" key="2">
    <source>
        <dbReference type="Proteomes" id="UP000187209"/>
    </source>
</evidence>
<dbReference type="AlphaFoldDB" id="A0A1R2ARM9"/>
<comment type="caution">
    <text evidence="1">The sequence shown here is derived from an EMBL/GenBank/DDBJ whole genome shotgun (WGS) entry which is preliminary data.</text>
</comment>
<organism evidence="1 2">
    <name type="scientific">Stentor coeruleus</name>
    <dbReference type="NCBI Taxonomy" id="5963"/>
    <lineage>
        <taxon>Eukaryota</taxon>
        <taxon>Sar</taxon>
        <taxon>Alveolata</taxon>
        <taxon>Ciliophora</taxon>
        <taxon>Postciliodesmatophora</taxon>
        <taxon>Heterotrichea</taxon>
        <taxon>Heterotrichida</taxon>
        <taxon>Stentoridae</taxon>
        <taxon>Stentor</taxon>
    </lineage>
</organism>
<keyword evidence="2" id="KW-1185">Reference proteome</keyword>
<dbReference type="Proteomes" id="UP000187209">
    <property type="component" value="Unassembled WGS sequence"/>
</dbReference>
<evidence type="ECO:0000313" key="1">
    <source>
        <dbReference type="EMBL" id="OMJ67169.1"/>
    </source>
</evidence>
<dbReference type="EMBL" id="MPUH01001552">
    <property type="protein sequence ID" value="OMJ67169.1"/>
    <property type="molecule type" value="Genomic_DNA"/>
</dbReference>
<sequence length="69" mass="7833">MGCCQTEPVNSEVEFEKNSSESISNFKPKHFIQIPSETDQKLEPTPSFGAGHKNFAFDSLRERETLEIN</sequence>